<evidence type="ECO:0000256" key="1">
    <source>
        <dbReference type="SAM" id="MobiDB-lite"/>
    </source>
</evidence>
<proteinExistence type="predicted"/>
<evidence type="ECO:0000313" key="3">
    <source>
        <dbReference type="EMBL" id="MBL7631121.1"/>
    </source>
</evidence>
<dbReference type="AlphaFoldDB" id="A0A937RSH4"/>
<gene>
    <name evidence="3" type="ORF">I7412_28975</name>
</gene>
<feature type="transmembrane region" description="Helical" evidence="2">
    <location>
        <begin position="138"/>
        <end position="163"/>
    </location>
</feature>
<sequence>MNTRATTPAGPVDGVERLHGTARPDRPSRAHRAAGTGELTFLGVVHSEWTKLRSLRSTVWTLASAVVLIVGLSVMFCATEAHETDAEPAFDSTFFSLAGLFLAQVAVGVLGVLTITGEYASGMIRATLGLVPRRLPMLWAKVMVFAAVTFTLMLATSFVAFLVGQRLLAGKDLDVTLGDPGSLRAVVGCAFYLTIVGLLGLAGGALLRHTAGAVSALLGVVLALPMIVGMLPASLQRIDAYLPTTLGETLVTIQPREELLSVGSAVAVLTGYVVVLLAAAAVTLTRRDV</sequence>
<dbReference type="EMBL" id="JAEACQ010000260">
    <property type="protein sequence ID" value="MBL7631121.1"/>
    <property type="molecule type" value="Genomic_DNA"/>
</dbReference>
<organism evidence="3 4">
    <name type="scientific">Frankia nepalensis</name>
    <dbReference type="NCBI Taxonomy" id="1836974"/>
    <lineage>
        <taxon>Bacteria</taxon>
        <taxon>Bacillati</taxon>
        <taxon>Actinomycetota</taxon>
        <taxon>Actinomycetes</taxon>
        <taxon>Frankiales</taxon>
        <taxon>Frankiaceae</taxon>
        <taxon>Frankia</taxon>
    </lineage>
</organism>
<keyword evidence="4" id="KW-1185">Reference proteome</keyword>
<dbReference type="PANTHER" id="PTHR37305">
    <property type="entry name" value="INTEGRAL MEMBRANE PROTEIN-RELATED"/>
    <property type="match status" value="1"/>
</dbReference>
<feature type="transmembrane region" description="Helical" evidence="2">
    <location>
        <begin position="214"/>
        <end position="235"/>
    </location>
</feature>
<dbReference type="Proteomes" id="UP000604475">
    <property type="component" value="Unassembled WGS sequence"/>
</dbReference>
<keyword evidence="2" id="KW-0472">Membrane</keyword>
<feature type="transmembrane region" description="Helical" evidence="2">
    <location>
        <begin position="59"/>
        <end position="82"/>
    </location>
</feature>
<evidence type="ECO:0000313" key="4">
    <source>
        <dbReference type="Proteomes" id="UP000604475"/>
    </source>
</evidence>
<feature type="compositionally biased region" description="Basic and acidic residues" evidence="1">
    <location>
        <begin position="14"/>
        <end position="28"/>
    </location>
</feature>
<keyword evidence="2" id="KW-1133">Transmembrane helix</keyword>
<feature type="transmembrane region" description="Helical" evidence="2">
    <location>
        <begin position="94"/>
        <end position="117"/>
    </location>
</feature>
<feature type="region of interest" description="Disordered" evidence="1">
    <location>
        <begin position="1"/>
        <end position="31"/>
    </location>
</feature>
<name>A0A937RSH4_9ACTN</name>
<dbReference type="PANTHER" id="PTHR37305:SF1">
    <property type="entry name" value="MEMBRANE PROTEIN"/>
    <property type="match status" value="1"/>
</dbReference>
<protein>
    <submittedName>
        <fullName evidence="3">ABC transporter permease</fullName>
    </submittedName>
</protein>
<dbReference type="RefSeq" id="WP_203003282.1">
    <property type="nucleotide sequence ID" value="NZ_JADWYU010000095.1"/>
</dbReference>
<keyword evidence="2" id="KW-0812">Transmembrane</keyword>
<feature type="transmembrane region" description="Helical" evidence="2">
    <location>
        <begin position="259"/>
        <end position="284"/>
    </location>
</feature>
<evidence type="ECO:0000256" key="2">
    <source>
        <dbReference type="SAM" id="Phobius"/>
    </source>
</evidence>
<comment type="caution">
    <text evidence="3">The sequence shown here is derived from an EMBL/GenBank/DDBJ whole genome shotgun (WGS) entry which is preliminary data.</text>
</comment>
<reference evidence="3" key="1">
    <citation type="submission" date="2020-12" db="EMBL/GenBank/DDBJ databases">
        <title>Genomic characterization of non-nitrogen-fixing Frankia strains.</title>
        <authorList>
            <person name="Carlos-Shanley C."/>
            <person name="Guerra T."/>
            <person name="Hahn D."/>
        </authorList>
    </citation>
    <scope>NUCLEOTIDE SEQUENCE</scope>
    <source>
        <strain evidence="3">CN6</strain>
    </source>
</reference>
<accession>A0A937RSH4</accession>
<dbReference type="Pfam" id="PF12730">
    <property type="entry name" value="ABC2_membrane_4"/>
    <property type="match status" value="1"/>
</dbReference>
<feature type="transmembrane region" description="Helical" evidence="2">
    <location>
        <begin position="183"/>
        <end position="207"/>
    </location>
</feature>